<dbReference type="Gene3D" id="2.60.40.420">
    <property type="entry name" value="Cupredoxins - blue copper proteins"/>
    <property type="match status" value="3"/>
</dbReference>
<dbReference type="GO" id="GO:0005576">
    <property type="term" value="C:extracellular region"/>
    <property type="evidence" value="ECO:0007669"/>
    <property type="project" value="UniProtKB-SubCell"/>
</dbReference>
<protein>
    <recommendedName>
        <fullName evidence="6">laccase</fullName>
        <ecNumber evidence="6">1.10.3.2</ecNumber>
    </recommendedName>
</protein>
<dbReference type="PANTHER" id="PTHR11709:SF145">
    <property type="entry name" value="LCC1"/>
    <property type="match status" value="1"/>
</dbReference>
<evidence type="ECO:0000256" key="2">
    <source>
        <dbReference type="ARBA" id="ARBA00001935"/>
    </source>
</evidence>
<dbReference type="PROSITE" id="PS00080">
    <property type="entry name" value="MULTICOPPER_OXIDASE2"/>
    <property type="match status" value="1"/>
</dbReference>
<keyword evidence="12" id="KW-0325">Glycoprotein</keyword>
<keyword evidence="19" id="KW-1185">Reference proteome</keyword>
<accession>A0A218ZJH3</accession>
<evidence type="ECO:0000259" key="16">
    <source>
        <dbReference type="Pfam" id="PF07731"/>
    </source>
</evidence>
<comment type="subcellular location">
    <subcellularLocation>
        <location evidence="4">Secreted</location>
    </subcellularLocation>
</comment>
<reference evidence="18 19" key="1">
    <citation type="submission" date="2017-04" db="EMBL/GenBank/DDBJ databases">
        <title>Draft genome sequence of Marssonina coronaria NL1: causal agent of apple blotch.</title>
        <authorList>
            <person name="Cheng Q."/>
        </authorList>
    </citation>
    <scope>NUCLEOTIDE SEQUENCE [LARGE SCALE GENOMIC DNA]</scope>
    <source>
        <strain evidence="18 19">NL1</strain>
    </source>
</reference>
<dbReference type="InterPro" id="IPR011706">
    <property type="entry name" value="Cu-oxidase_C"/>
</dbReference>
<feature type="signal peptide" evidence="14">
    <location>
        <begin position="1"/>
        <end position="17"/>
    </location>
</feature>
<organism evidence="18 19">
    <name type="scientific">Diplocarpon coronariae</name>
    <dbReference type="NCBI Taxonomy" id="2795749"/>
    <lineage>
        <taxon>Eukaryota</taxon>
        <taxon>Fungi</taxon>
        <taxon>Dikarya</taxon>
        <taxon>Ascomycota</taxon>
        <taxon>Pezizomycotina</taxon>
        <taxon>Leotiomycetes</taxon>
        <taxon>Helotiales</taxon>
        <taxon>Drepanopezizaceae</taxon>
        <taxon>Diplocarpon</taxon>
    </lineage>
</organism>
<dbReference type="FunFam" id="2.60.40.420:FF:000021">
    <property type="entry name" value="Extracellular dihydrogeodin oxidase/laccase"/>
    <property type="match status" value="1"/>
</dbReference>
<dbReference type="InterPro" id="IPR001117">
    <property type="entry name" value="Cu-oxidase_2nd"/>
</dbReference>
<comment type="similarity">
    <text evidence="5">Belongs to the multicopper oxidase family.</text>
</comment>
<dbReference type="SUPFAM" id="SSF49503">
    <property type="entry name" value="Cupredoxins"/>
    <property type="match status" value="3"/>
</dbReference>
<dbReference type="STRING" id="503106.A0A218ZJH3"/>
<evidence type="ECO:0000256" key="9">
    <source>
        <dbReference type="ARBA" id="ARBA00022737"/>
    </source>
</evidence>
<comment type="caution">
    <text evidence="18">The sequence shown here is derived from an EMBL/GenBank/DDBJ whole genome shotgun (WGS) entry which is preliminary data.</text>
</comment>
<evidence type="ECO:0000256" key="10">
    <source>
        <dbReference type="ARBA" id="ARBA00023002"/>
    </source>
</evidence>
<dbReference type="InterPro" id="IPR011707">
    <property type="entry name" value="Cu-oxidase-like_N"/>
</dbReference>
<dbReference type="CDD" id="cd13901">
    <property type="entry name" value="CuRO_3_MaLCC_like"/>
    <property type="match status" value="1"/>
</dbReference>
<evidence type="ECO:0000256" key="14">
    <source>
        <dbReference type="SAM" id="SignalP"/>
    </source>
</evidence>
<feature type="domain" description="Plastocyanin-like" evidence="15">
    <location>
        <begin position="210"/>
        <end position="348"/>
    </location>
</feature>
<evidence type="ECO:0000313" key="19">
    <source>
        <dbReference type="Proteomes" id="UP000242519"/>
    </source>
</evidence>
<evidence type="ECO:0000256" key="3">
    <source>
        <dbReference type="ARBA" id="ARBA00002075"/>
    </source>
</evidence>
<dbReference type="AlphaFoldDB" id="A0A218ZJH3"/>
<name>A0A218ZJH3_9HELO</name>
<proteinExistence type="inferred from homology"/>
<evidence type="ECO:0000256" key="5">
    <source>
        <dbReference type="ARBA" id="ARBA00010609"/>
    </source>
</evidence>
<evidence type="ECO:0000256" key="13">
    <source>
        <dbReference type="ARBA" id="ARBA00023185"/>
    </source>
</evidence>
<dbReference type="Pfam" id="PF00394">
    <property type="entry name" value="Cu-oxidase"/>
    <property type="match status" value="1"/>
</dbReference>
<evidence type="ECO:0000256" key="8">
    <source>
        <dbReference type="ARBA" id="ARBA00022723"/>
    </source>
</evidence>
<dbReference type="EMBL" id="MZNU01000006">
    <property type="protein sequence ID" value="OWP07376.1"/>
    <property type="molecule type" value="Genomic_DNA"/>
</dbReference>
<dbReference type="OrthoDB" id="2121828at2759"/>
<gene>
    <name evidence="18" type="ORF">B2J93_6155</name>
</gene>
<evidence type="ECO:0000256" key="11">
    <source>
        <dbReference type="ARBA" id="ARBA00023008"/>
    </source>
</evidence>
<sequence>MSSLANVITGLLAGALTLIGNLTPSQQNGQSTYGTLSAPVLPAFLTNNPLVQGLPWGALTAGTSNPDFPPTTGVTRVYDFTITRSVIKPDGVSKNVILINGQFPGPTIEANWGDQIMVTIHNKITDPGEGIGIHWHGFLQKKTQYYDGVASVQQCPIAPGSSFTYNFQADTYGTTWYHSHYSAQYADGLFGPIVIHGPKNSAYDIDLGAIMLSDYFHKSYFDILEGVLSDTFDFSLIVPASDNTLINGKGVYDCSTTTLPCTANAGLSKFRFRKGKIHRLRLINTGAEAIQRFSIDGHNLTVISNDFVPIQPYTTKVVTLGVGQRVDVLVTANVGGLTDSFWMRSNVSIPCSVSNQPYGLAAIGYDLAPLTQAPKSKPWNVPDPATCANDDLALTVPFYPITPPAQSDFIQQYDINFAPNASNIFQWSVNGQTFRGNYNAPVLLLANLGNTTYPPEWNVYNYGTNGSVTFVVNNPAGFPAHPMHMHGHNFFVLHQGPGAWDGTVTNPSNPMRRDVIQVPGGNHVAVQIVTDNPGAWPFHCHIAWHVSGGLYITILEQPEKIKAINIPQTLAQGCREWAAFTGTTVINQIDSGL</sequence>
<feature type="domain" description="Plastocyanin-like" evidence="16">
    <location>
        <begin position="444"/>
        <end position="559"/>
    </location>
</feature>
<dbReference type="Pfam" id="PF07731">
    <property type="entry name" value="Cu-oxidase_2"/>
    <property type="match status" value="1"/>
</dbReference>
<dbReference type="InterPro" id="IPR033138">
    <property type="entry name" value="Cu_oxidase_CS"/>
</dbReference>
<dbReference type="InterPro" id="IPR008972">
    <property type="entry name" value="Cupredoxin"/>
</dbReference>
<keyword evidence="11" id="KW-0186">Copper</keyword>
<evidence type="ECO:0000256" key="7">
    <source>
        <dbReference type="ARBA" id="ARBA00022525"/>
    </source>
</evidence>
<feature type="chain" id="PRO_5012148988" description="laccase" evidence="14">
    <location>
        <begin position="18"/>
        <end position="593"/>
    </location>
</feature>
<feature type="domain" description="Plastocyanin-like" evidence="17">
    <location>
        <begin position="82"/>
        <end position="199"/>
    </location>
</feature>
<keyword evidence="8" id="KW-0479">Metal-binding</keyword>
<dbReference type="GO" id="GO:0052716">
    <property type="term" value="F:hydroquinone:oxygen oxidoreductase activity"/>
    <property type="evidence" value="ECO:0007669"/>
    <property type="project" value="UniProtKB-EC"/>
</dbReference>
<dbReference type="InterPro" id="IPR002355">
    <property type="entry name" value="Cu_oxidase_Cu_BS"/>
</dbReference>
<dbReference type="InParanoid" id="A0A218ZJH3"/>
<keyword evidence="9" id="KW-0677">Repeat</keyword>
<evidence type="ECO:0000259" key="15">
    <source>
        <dbReference type="Pfam" id="PF00394"/>
    </source>
</evidence>
<dbReference type="InterPro" id="IPR045087">
    <property type="entry name" value="Cu-oxidase_fam"/>
</dbReference>
<comment type="catalytic activity">
    <reaction evidence="1">
        <text>4 hydroquinone + O2 = 4 benzosemiquinone + 2 H2O</text>
        <dbReference type="Rhea" id="RHEA:11276"/>
        <dbReference type="ChEBI" id="CHEBI:15377"/>
        <dbReference type="ChEBI" id="CHEBI:15379"/>
        <dbReference type="ChEBI" id="CHEBI:17594"/>
        <dbReference type="ChEBI" id="CHEBI:17977"/>
        <dbReference type="EC" id="1.10.3.2"/>
    </reaction>
</comment>
<evidence type="ECO:0000256" key="4">
    <source>
        <dbReference type="ARBA" id="ARBA00004613"/>
    </source>
</evidence>
<dbReference type="Pfam" id="PF07732">
    <property type="entry name" value="Cu-oxidase_3"/>
    <property type="match status" value="1"/>
</dbReference>
<dbReference type="PANTHER" id="PTHR11709">
    <property type="entry name" value="MULTI-COPPER OXIDASE"/>
    <property type="match status" value="1"/>
</dbReference>
<dbReference type="GO" id="GO:0005507">
    <property type="term" value="F:copper ion binding"/>
    <property type="evidence" value="ECO:0007669"/>
    <property type="project" value="InterPro"/>
</dbReference>
<dbReference type="GO" id="GO:0046274">
    <property type="term" value="P:lignin catabolic process"/>
    <property type="evidence" value="ECO:0007669"/>
    <property type="project" value="UniProtKB-KW"/>
</dbReference>
<dbReference type="CDD" id="cd13854">
    <property type="entry name" value="CuRO_1_MaLCC_like"/>
    <property type="match status" value="1"/>
</dbReference>
<evidence type="ECO:0000256" key="1">
    <source>
        <dbReference type="ARBA" id="ARBA00000349"/>
    </source>
</evidence>
<evidence type="ECO:0000313" key="18">
    <source>
        <dbReference type="EMBL" id="OWP07376.1"/>
    </source>
</evidence>
<dbReference type="FunFam" id="2.60.40.420:FF:000038">
    <property type="entry name" value="Extracellular dihydrogeodin oxidase/laccase"/>
    <property type="match status" value="1"/>
</dbReference>
<dbReference type="PROSITE" id="PS00079">
    <property type="entry name" value="MULTICOPPER_OXIDASE1"/>
    <property type="match status" value="1"/>
</dbReference>
<evidence type="ECO:0000256" key="12">
    <source>
        <dbReference type="ARBA" id="ARBA00023180"/>
    </source>
</evidence>
<dbReference type="Proteomes" id="UP000242519">
    <property type="component" value="Unassembled WGS sequence"/>
</dbReference>
<keyword evidence="10" id="KW-0560">Oxidoreductase</keyword>
<keyword evidence="14" id="KW-0732">Signal</keyword>
<dbReference type="EC" id="1.10.3.2" evidence="6"/>
<keyword evidence="13" id="KW-0439">Lignin degradation</keyword>
<evidence type="ECO:0000259" key="17">
    <source>
        <dbReference type="Pfam" id="PF07732"/>
    </source>
</evidence>
<comment type="function">
    <text evidence="3">Lignin degradation and detoxification of lignin-derived products.</text>
</comment>
<comment type="cofactor">
    <cofactor evidence="2">
        <name>Cu cation</name>
        <dbReference type="ChEBI" id="CHEBI:23378"/>
    </cofactor>
</comment>
<dbReference type="CDD" id="cd13880">
    <property type="entry name" value="CuRO_2_MaLCC_like"/>
    <property type="match status" value="1"/>
</dbReference>
<evidence type="ECO:0000256" key="6">
    <source>
        <dbReference type="ARBA" id="ARBA00012297"/>
    </source>
</evidence>
<keyword evidence="7" id="KW-0964">Secreted</keyword>